<keyword evidence="4" id="KW-0808">Transferase</keyword>
<accession>A0ABT3FWC4</accession>
<evidence type="ECO:0000256" key="1">
    <source>
        <dbReference type="SAM" id="MobiDB-lite"/>
    </source>
</evidence>
<evidence type="ECO:0000256" key="2">
    <source>
        <dbReference type="SAM" id="Phobius"/>
    </source>
</evidence>
<keyword evidence="2" id="KW-0812">Transmembrane</keyword>
<feature type="transmembrane region" description="Helical" evidence="2">
    <location>
        <begin position="100"/>
        <end position="123"/>
    </location>
</feature>
<dbReference type="PANTHER" id="PTHR34220:SF7">
    <property type="entry name" value="SENSOR HISTIDINE KINASE YPDA"/>
    <property type="match status" value="1"/>
</dbReference>
<reference evidence="4 5" key="1">
    <citation type="submission" date="2022-10" db="EMBL/GenBank/DDBJ databases">
        <title>Luteolibacter flavescens strain MCCC 1K03193, whole genome shotgun sequencing project.</title>
        <authorList>
            <person name="Zhao G."/>
            <person name="Shen L."/>
        </authorList>
    </citation>
    <scope>NUCLEOTIDE SEQUENCE [LARGE SCALE GENOMIC DNA]</scope>
    <source>
        <strain evidence="4 5">MCCC 1K03193</strain>
    </source>
</reference>
<evidence type="ECO:0000313" key="5">
    <source>
        <dbReference type="Proteomes" id="UP001207930"/>
    </source>
</evidence>
<dbReference type="SUPFAM" id="SSF55874">
    <property type="entry name" value="ATPase domain of HSP90 chaperone/DNA topoisomerase II/histidine kinase"/>
    <property type="match status" value="1"/>
</dbReference>
<dbReference type="PANTHER" id="PTHR34220">
    <property type="entry name" value="SENSOR HISTIDINE KINASE YPDA"/>
    <property type="match status" value="1"/>
</dbReference>
<organism evidence="4 5">
    <name type="scientific">Luteolibacter flavescens</name>
    <dbReference type="NCBI Taxonomy" id="1859460"/>
    <lineage>
        <taxon>Bacteria</taxon>
        <taxon>Pseudomonadati</taxon>
        <taxon>Verrucomicrobiota</taxon>
        <taxon>Verrucomicrobiia</taxon>
        <taxon>Verrucomicrobiales</taxon>
        <taxon>Verrucomicrobiaceae</taxon>
        <taxon>Luteolibacter</taxon>
    </lineage>
</organism>
<keyword evidence="2" id="KW-1133">Transmembrane helix</keyword>
<dbReference type="GO" id="GO:0016301">
    <property type="term" value="F:kinase activity"/>
    <property type="evidence" value="ECO:0007669"/>
    <property type="project" value="UniProtKB-KW"/>
</dbReference>
<dbReference type="Pfam" id="PF06580">
    <property type="entry name" value="His_kinase"/>
    <property type="match status" value="1"/>
</dbReference>
<name>A0ABT3FWC4_9BACT</name>
<dbReference type="Proteomes" id="UP001207930">
    <property type="component" value="Unassembled WGS sequence"/>
</dbReference>
<feature type="transmembrane region" description="Helical" evidence="2">
    <location>
        <begin position="143"/>
        <end position="164"/>
    </location>
</feature>
<proteinExistence type="predicted"/>
<feature type="transmembrane region" description="Helical" evidence="2">
    <location>
        <begin position="66"/>
        <end position="88"/>
    </location>
</feature>
<feature type="domain" description="Signal transduction histidine kinase internal region" evidence="3">
    <location>
        <begin position="182"/>
        <end position="261"/>
    </location>
</feature>
<dbReference type="InterPro" id="IPR010559">
    <property type="entry name" value="Sig_transdc_His_kin_internal"/>
</dbReference>
<dbReference type="RefSeq" id="WP_264503814.1">
    <property type="nucleotide sequence ID" value="NZ_JAPDDS010000027.1"/>
</dbReference>
<gene>
    <name evidence="4" type="ORF">OKA04_24175</name>
</gene>
<dbReference type="EMBL" id="JAPDDS010000027">
    <property type="protein sequence ID" value="MCW1887858.1"/>
    <property type="molecule type" value="Genomic_DNA"/>
</dbReference>
<protein>
    <submittedName>
        <fullName evidence="4">Histidine kinase</fullName>
    </submittedName>
</protein>
<dbReference type="Gene3D" id="3.30.565.10">
    <property type="entry name" value="Histidine kinase-like ATPase, C-terminal domain"/>
    <property type="match status" value="1"/>
</dbReference>
<feature type="transmembrane region" description="Helical" evidence="2">
    <location>
        <begin position="43"/>
        <end position="60"/>
    </location>
</feature>
<feature type="compositionally biased region" description="Low complexity" evidence="1">
    <location>
        <begin position="1"/>
        <end position="22"/>
    </location>
</feature>
<evidence type="ECO:0000259" key="3">
    <source>
        <dbReference type="Pfam" id="PF06580"/>
    </source>
</evidence>
<comment type="caution">
    <text evidence="4">The sequence shown here is derived from an EMBL/GenBank/DDBJ whole genome shotgun (WGS) entry which is preliminary data.</text>
</comment>
<sequence>MSPNEGAGQDAAAMGGSSASGNTGSGAGGTGWMERRAYWRFQLFAWGFLGGYLLIVNLFFAKWKPIMVEVGKIALFMIASHAIARLARSKDWFRLERSGLFARGLPACLAGGLVITAICHPLTKDWSGKPLGVQAHWFMMDYVRNAAILMMWGSFFVTFCFREISHRAEIDRVRLLASSKEMQLSTLRNQLNPHFLFNSFNLLRSLVQKDPNAARDAITHLAEMMRHSLSTVSRNTIPLARELEFVESYVALERLRHEERLRISADVPGELLSRRIPSMLLYTLVENAVKYGLDQSRTGADVCYRVWLESGRLWLRVINGGSLGGSGTGAVASAGTGLANVRQRLELLYGNEASVEIFELDQQVVAQAHWPAVEHGEGEIGVNVRPNVEAGV</sequence>
<keyword evidence="2" id="KW-0472">Membrane</keyword>
<keyword evidence="4" id="KW-0418">Kinase</keyword>
<feature type="region of interest" description="Disordered" evidence="1">
    <location>
        <begin position="1"/>
        <end position="27"/>
    </location>
</feature>
<dbReference type="InterPro" id="IPR050640">
    <property type="entry name" value="Bact_2-comp_sensor_kinase"/>
</dbReference>
<keyword evidence="5" id="KW-1185">Reference proteome</keyword>
<evidence type="ECO:0000313" key="4">
    <source>
        <dbReference type="EMBL" id="MCW1887858.1"/>
    </source>
</evidence>
<dbReference type="InterPro" id="IPR036890">
    <property type="entry name" value="HATPase_C_sf"/>
</dbReference>